<evidence type="ECO:0000313" key="3">
    <source>
        <dbReference type="Proteomes" id="UP000267821"/>
    </source>
</evidence>
<sequence length="454" mass="52335">MEVLIDPEYKSCSIESQYTQCIGSFNHLLHLIESSSPSQNGFSPNVTEELGRFRVWAGNTGAHRTGRVSLDYRLREASHIHAQVIKLLTDLFTDLEKAKAIRMLDDDQPQDSRTQWEISFEDDPEFMEELGLTEEDETSQPEVEEFVTCLADITHIITCLYRFSMATRNATPRDRLHKITSIEISHFEYWDIAHIGTKFPTAESYLIQRLGKANTRRRQLMKYYRQHHGTIARYINQERESGFIIKASTTIANSTAVKSQTTVSTIKQDAFHVYDVPPGPDDDQVSQTSYATSANHQRIRIAQPPNPDAAYNGTPFECPYCFQIISIRDRCAWRKHVYRDLQPYICTYKDCARPEKQYSSLHDWYGHEIQVHRREWYCNVCSKTMLNRALFEEHVEQTHPEISVHSNIKTLTSQCERAKTSDEVCPLCGCALAYSEVKKHLGGHLQEIALFTLP</sequence>
<name>A0A3N4MMF1_9PEZI</name>
<reference evidence="2 3" key="1">
    <citation type="journal article" date="2018" name="Nat. Ecol. Evol.">
        <title>Pezizomycetes genomes reveal the molecular basis of ectomycorrhizal truffle lifestyle.</title>
        <authorList>
            <person name="Murat C."/>
            <person name="Payen T."/>
            <person name="Noel B."/>
            <person name="Kuo A."/>
            <person name="Morin E."/>
            <person name="Chen J."/>
            <person name="Kohler A."/>
            <person name="Krizsan K."/>
            <person name="Balestrini R."/>
            <person name="Da Silva C."/>
            <person name="Montanini B."/>
            <person name="Hainaut M."/>
            <person name="Levati E."/>
            <person name="Barry K.W."/>
            <person name="Belfiori B."/>
            <person name="Cichocki N."/>
            <person name="Clum A."/>
            <person name="Dockter R.B."/>
            <person name="Fauchery L."/>
            <person name="Guy J."/>
            <person name="Iotti M."/>
            <person name="Le Tacon F."/>
            <person name="Lindquist E.A."/>
            <person name="Lipzen A."/>
            <person name="Malagnac F."/>
            <person name="Mello A."/>
            <person name="Molinier V."/>
            <person name="Miyauchi S."/>
            <person name="Poulain J."/>
            <person name="Riccioni C."/>
            <person name="Rubini A."/>
            <person name="Sitrit Y."/>
            <person name="Splivallo R."/>
            <person name="Traeger S."/>
            <person name="Wang M."/>
            <person name="Zifcakova L."/>
            <person name="Wipf D."/>
            <person name="Zambonelli A."/>
            <person name="Paolocci F."/>
            <person name="Nowrousian M."/>
            <person name="Ottonello S."/>
            <person name="Baldrian P."/>
            <person name="Spatafora J.W."/>
            <person name="Henrissat B."/>
            <person name="Nagy L.G."/>
            <person name="Aury J.M."/>
            <person name="Wincker P."/>
            <person name="Grigoriev I.V."/>
            <person name="Bonfante P."/>
            <person name="Martin F.M."/>
        </authorList>
    </citation>
    <scope>NUCLEOTIDE SEQUENCE [LARGE SCALE GENOMIC DNA]</scope>
    <source>
        <strain evidence="2 3">ATCC MYA-4762</strain>
    </source>
</reference>
<dbReference type="InParanoid" id="A0A3N4MMF1"/>
<proteinExistence type="predicted"/>
<dbReference type="PROSITE" id="PS00028">
    <property type="entry name" value="ZINC_FINGER_C2H2_1"/>
    <property type="match status" value="1"/>
</dbReference>
<dbReference type="EMBL" id="ML121528">
    <property type="protein sequence ID" value="RPB29195.1"/>
    <property type="molecule type" value="Genomic_DNA"/>
</dbReference>
<gene>
    <name evidence="2" type="ORF">L211DRAFT_882026</name>
</gene>
<dbReference type="PANTHER" id="PTHR35391:SF7">
    <property type="entry name" value="C2H2-TYPE DOMAIN-CONTAINING PROTEIN"/>
    <property type="match status" value="1"/>
</dbReference>
<feature type="domain" description="C2H2-type" evidence="1">
    <location>
        <begin position="378"/>
        <end position="399"/>
    </location>
</feature>
<dbReference type="AlphaFoldDB" id="A0A3N4MMF1"/>
<feature type="non-terminal residue" evidence="2">
    <location>
        <position position="454"/>
    </location>
</feature>
<dbReference type="InterPro" id="IPR058925">
    <property type="entry name" value="zf-C2H2_AcuF"/>
</dbReference>
<dbReference type="PANTHER" id="PTHR35391">
    <property type="entry name" value="C2H2-TYPE DOMAIN-CONTAINING PROTEIN-RELATED"/>
    <property type="match status" value="1"/>
</dbReference>
<keyword evidence="3" id="KW-1185">Reference proteome</keyword>
<dbReference type="InterPro" id="IPR013087">
    <property type="entry name" value="Znf_C2H2_type"/>
</dbReference>
<organism evidence="2 3">
    <name type="scientific">Terfezia boudieri ATCC MYA-4762</name>
    <dbReference type="NCBI Taxonomy" id="1051890"/>
    <lineage>
        <taxon>Eukaryota</taxon>
        <taxon>Fungi</taxon>
        <taxon>Dikarya</taxon>
        <taxon>Ascomycota</taxon>
        <taxon>Pezizomycotina</taxon>
        <taxon>Pezizomycetes</taxon>
        <taxon>Pezizales</taxon>
        <taxon>Pezizaceae</taxon>
        <taxon>Terfezia</taxon>
    </lineage>
</organism>
<dbReference type="Proteomes" id="UP000267821">
    <property type="component" value="Unassembled WGS sequence"/>
</dbReference>
<dbReference type="STRING" id="1051890.A0A3N4MMF1"/>
<dbReference type="SMART" id="SM00355">
    <property type="entry name" value="ZnF_C2H2"/>
    <property type="match status" value="3"/>
</dbReference>
<dbReference type="OrthoDB" id="20872at2759"/>
<evidence type="ECO:0000313" key="2">
    <source>
        <dbReference type="EMBL" id="RPB29195.1"/>
    </source>
</evidence>
<evidence type="ECO:0000259" key="1">
    <source>
        <dbReference type="PROSITE" id="PS00028"/>
    </source>
</evidence>
<protein>
    <recommendedName>
        <fullName evidence="1">C2H2-type domain-containing protein</fullName>
    </recommendedName>
</protein>
<accession>A0A3N4MMF1</accession>
<dbReference type="Pfam" id="PF26082">
    <property type="entry name" value="zf-C2H2_AcuF"/>
    <property type="match status" value="1"/>
</dbReference>